<evidence type="ECO:0000313" key="2">
    <source>
        <dbReference type="Proteomes" id="UP000308600"/>
    </source>
</evidence>
<reference evidence="1 2" key="1">
    <citation type="journal article" date="2019" name="Nat. Ecol. Evol.">
        <title>Megaphylogeny resolves global patterns of mushroom evolution.</title>
        <authorList>
            <person name="Varga T."/>
            <person name="Krizsan K."/>
            <person name="Foldi C."/>
            <person name="Dima B."/>
            <person name="Sanchez-Garcia M."/>
            <person name="Sanchez-Ramirez S."/>
            <person name="Szollosi G.J."/>
            <person name="Szarkandi J.G."/>
            <person name="Papp V."/>
            <person name="Albert L."/>
            <person name="Andreopoulos W."/>
            <person name="Angelini C."/>
            <person name="Antonin V."/>
            <person name="Barry K.W."/>
            <person name="Bougher N.L."/>
            <person name="Buchanan P."/>
            <person name="Buyck B."/>
            <person name="Bense V."/>
            <person name="Catcheside P."/>
            <person name="Chovatia M."/>
            <person name="Cooper J."/>
            <person name="Damon W."/>
            <person name="Desjardin D."/>
            <person name="Finy P."/>
            <person name="Geml J."/>
            <person name="Haridas S."/>
            <person name="Hughes K."/>
            <person name="Justo A."/>
            <person name="Karasinski D."/>
            <person name="Kautmanova I."/>
            <person name="Kiss B."/>
            <person name="Kocsube S."/>
            <person name="Kotiranta H."/>
            <person name="LaButti K.M."/>
            <person name="Lechner B.E."/>
            <person name="Liimatainen K."/>
            <person name="Lipzen A."/>
            <person name="Lukacs Z."/>
            <person name="Mihaltcheva S."/>
            <person name="Morgado L.N."/>
            <person name="Niskanen T."/>
            <person name="Noordeloos M.E."/>
            <person name="Ohm R.A."/>
            <person name="Ortiz-Santana B."/>
            <person name="Ovrebo C."/>
            <person name="Racz N."/>
            <person name="Riley R."/>
            <person name="Savchenko A."/>
            <person name="Shiryaev A."/>
            <person name="Soop K."/>
            <person name="Spirin V."/>
            <person name="Szebenyi C."/>
            <person name="Tomsovsky M."/>
            <person name="Tulloss R.E."/>
            <person name="Uehling J."/>
            <person name="Grigoriev I.V."/>
            <person name="Vagvolgyi C."/>
            <person name="Papp T."/>
            <person name="Martin F.M."/>
            <person name="Miettinen O."/>
            <person name="Hibbett D.S."/>
            <person name="Nagy L.G."/>
        </authorList>
    </citation>
    <scope>NUCLEOTIDE SEQUENCE [LARGE SCALE GENOMIC DNA]</scope>
    <source>
        <strain evidence="1 2">NL-1719</strain>
    </source>
</reference>
<organism evidence="1 2">
    <name type="scientific">Pluteus cervinus</name>
    <dbReference type="NCBI Taxonomy" id="181527"/>
    <lineage>
        <taxon>Eukaryota</taxon>
        <taxon>Fungi</taxon>
        <taxon>Dikarya</taxon>
        <taxon>Basidiomycota</taxon>
        <taxon>Agaricomycotina</taxon>
        <taxon>Agaricomycetes</taxon>
        <taxon>Agaricomycetidae</taxon>
        <taxon>Agaricales</taxon>
        <taxon>Pluteineae</taxon>
        <taxon>Pluteaceae</taxon>
        <taxon>Pluteus</taxon>
    </lineage>
</organism>
<protein>
    <submittedName>
        <fullName evidence="1">Uncharacterized protein</fullName>
    </submittedName>
</protein>
<dbReference type="Proteomes" id="UP000308600">
    <property type="component" value="Unassembled WGS sequence"/>
</dbReference>
<accession>A0ACD2ZWI6</accession>
<feature type="non-terminal residue" evidence="1">
    <location>
        <position position="1"/>
    </location>
</feature>
<dbReference type="EMBL" id="ML209946">
    <property type="protein sequence ID" value="TFK57863.1"/>
    <property type="molecule type" value="Genomic_DNA"/>
</dbReference>
<proteinExistence type="predicted"/>
<keyword evidence="2" id="KW-1185">Reference proteome</keyword>
<name>A0ACD2ZWI6_9AGAR</name>
<sequence>KQKAAPFIKYIRQLLPLLSNGTHPQSWDSDCQKVAGELDFYLPFRQRAPSIVLAMQTIYSNPVALLSREGLFNILCFRGAFYRSIWAKEHLRWFSTYEEWENYLILTLPGTTPHEKEAYFVNKAAYGTPNRHRTLTNVKTYWTETQKMGISDWESGLTYYRTSQNLVGLSTVLEQYFNIGELTGLLIIGDLIHCGLLPMPSIITWAHLIAHVDKGAYKQLETLGMTHRRDDGTPDIDELAEVLQGLDDLILENTTEGERTLMGYNIVMLEHALCKFGRL</sequence>
<gene>
    <name evidence="1" type="ORF">BDN72DRAFT_782782</name>
</gene>
<evidence type="ECO:0000313" key="1">
    <source>
        <dbReference type="EMBL" id="TFK57863.1"/>
    </source>
</evidence>